<proteinExistence type="predicted"/>
<dbReference type="RefSeq" id="WP_147168211.1">
    <property type="nucleotide sequence ID" value="NZ_VOOR01000030.1"/>
</dbReference>
<evidence type="ECO:0000313" key="1">
    <source>
        <dbReference type="EMBL" id="TXB62425.1"/>
    </source>
</evidence>
<comment type="caution">
    <text evidence="1">The sequence shown here is derived from an EMBL/GenBank/DDBJ whole genome shotgun (WGS) entry which is preliminary data.</text>
</comment>
<gene>
    <name evidence="1" type="ORF">FRY97_14175</name>
</gene>
<dbReference type="Gene3D" id="1.25.40.10">
    <property type="entry name" value="Tetratricopeptide repeat domain"/>
    <property type="match status" value="1"/>
</dbReference>
<dbReference type="SUPFAM" id="SSF48452">
    <property type="entry name" value="TPR-like"/>
    <property type="match status" value="1"/>
</dbReference>
<dbReference type="OrthoDB" id="1492000at2"/>
<name>A0A5C6RKG0_9BACT</name>
<protein>
    <submittedName>
        <fullName evidence="1">Uncharacterized protein</fullName>
    </submittedName>
</protein>
<sequence>MDAPSPEARYYFDEAIRYEEAGDFYHAVKLYKRTIREAPGWAAPCLRLGHFYKYRQEWKPSLYYSKKGIAADAGNQQAWWDVGIAATALGKGKLARRVWDKFGGSARLQGLVSARIKQGRSWEIVGVQRRGPASGVVRSVPHPKSQRRYGDLILLDNIVQGHHISGAYRLPVYEELGLLKRSHFVAFSCQLLLASTEDVNLLHQLCADKLLGFEVWGNASRTLSWASPEGQATFYHQPLTEQPPALLVAIAARRESQAQRVLQDWSVITLKSFDGFQAHH</sequence>
<organism evidence="1 2">
    <name type="scientific">Phaeodactylibacter luteus</name>
    <dbReference type="NCBI Taxonomy" id="1564516"/>
    <lineage>
        <taxon>Bacteria</taxon>
        <taxon>Pseudomonadati</taxon>
        <taxon>Bacteroidota</taxon>
        <taxon>Saprospiria</taxon>
        <taxon>Saprospirales</taxon>
        <taxon>Haliscomenobacteraceae</taxon>
        <taxon>Phaeodactylibacter</taxon>
    </lineage>
</organism>
<dbReference type="EMBL" id="VOOR01000030">
    <property type="protein sequence ID" value="TXB62425.1"/>
    <property type="molecule type" value="Genomic_DNA"/>
</dbReference>
<dbReference type="Proteomes" id="UP000321580">
    <property type="component" value="Unassembled WGS sequence"/>
</dbReference>
<keyword evidence="2" id="KW-1185">Reference proteome</keyword>
<evidence type="ECO:0000313" key="2">
    <source>
        <dbReference type="Proteomes" id="UP000321580"/>
    </source>
</evidence>
<reference evidence="1 2" key="1">
    <citation type="submission" date="2019-08" db="EMBL/GenBank/DDBJ databases">
        <title>Genome of Phaeodactylibacter luteus.</title>
        <authorList>
            <person name="Bowman J.P."/>
        </authorList>
    </citation>
    <scope>NUCLEOTIDE SEQUENCE [LARGE SCALE GENOMIC DNA]</scope>
    <source>
        <strain evidence="1 2">KCTC 42180</strain>
    </source>
</reference>
<dbReference type="AlphaFoldDB" id="A0A5C6RKG0"/>
<dbReference type="InterPro" id="IPR011990">
    <property type="entry name" value="TPR-like_helical_dom_sf"/>
</dbReference>
<accession>A0A5C6RKG0</accession>